<gene>
    <name evidence="2" type="ORF">NA56DRAFT_748364</name>
</gene>
<evidence type="ECO:0000313" key="3">
    <source>
        <dbReference type="Proteomes" id="UP000235672"/>
    </source>
</evidence>
<feature type="compositionally biased region" description="Basic and acidic residues" evidence="1">
    <location>
        <begin position="325"/>
        <end position="334"/>
    </location>
</feature>
<sequence length="353" mass="40960">MSAPIDAGFDEIDPAGDLTIMVCEYDFRTTDGRSSHLLVKTATMKVSRKEGSRDVIEFHEDTICSAELWLRALHGNLIDDSYLIEREGIYNAIAFSRKYFIHLQKLNKWFEIYWSRLDRKNLEMDDLGELIYLAYSEAFDHPKAFAYVTLKMAHTGDGHIEEHNPSRHRELHVPGRVIQQLNAAKGSMRKEILRAVFEPLEPGQFCSTKCAVWEKSVVSYLDSLQKTGIWPIHGLHKKCNEDIVDGDGFVHWKCDIPTGACSSCILKLEGHHIKKTRTMIHNYWDGVHNSIQRWDKNCRISHARNTWYFSFMGRQEIMNSFQKAQQERKQERNRAARQGRFPFSRSSLFSNSD</sequence>
<dbReference type="Proteomes" id="UP000235672">
    <property type="component" value="Unassembled WGS sequence"/>
</dbReference>
<evidence type="ECO:0000313" key="2">
    <source>
        <dbReference type="EMBL" id="PMD22011.1"/>
    </source>
</evidence>
<dbReference type="OrthoDB" id="268428at2759"/>
<protein>
    <submittedName>
        <fullName evidence="2">Uncharacterized protein</fullName>
    </submittedName>
</protein>
<name>A0A2J6Q6Y1_9HELO</name>
<keyword evidence="3" id="KW-1185">Reference proteome</keyword>
<dbReference type="STRING" id="1745343.A0A2J6Q6Y1"/>
<accession>A0A2J6Q6Y1</accession>
<evidence type="ECO:0000256" key="1">
    <source>
        <dbReference type="SAM" id="MobiDB-lite"/>
    </source>
</evidence>
<proteinExistence type="predicted"/>
<feature type="compositionally biased region" description="Polar residues" evidence="1">
    <location>
        <begin position="344"/>
        <end position="353"/>
    </location>
</feature>
<dbReference type="AlphaFoldDB" id="A0A2J6Q6Y1"/>
<organism evidence="2 3">
    <name type="scientific">Hyaloscypha hepaticicola</name>
    <dbReference type="NCBI Taxonomy" id="2082293"/>
    <lineage>
        <taxon>Eukaryota</taxon>
        <taxon>Fungi</taxon>
        <taxon>Dikarya</taxon>
        <taxon>Ascomycota</taxon>
        <taxon>Pezizomycotina</taxon>
        <taxon>Leotiomycetes</taxon>
        <taxon>Helotiales</taxon>
        <taxon>Hyaloscyphaceae</taxon>
        <taxon>Hyaloscypha</taxon>
    </lineage>
</organism>
<dbReference type="EMBL" id="KZ613479">
    <property type="protein sequence ID" value="PMD22011.1"/>
    <property type="molecule type" value="Genomic_DNA"/>
</dbReference>
<reference evidence="2 3" key="1">
    <citation type="submission" date="2016-05" db="EMBL/GenBank/DDBJ databases">
        <title>A degradative enzymes factory behind the ericoid mycorrhizal symbiosis.</title>
        <authorList>
            <consortium name="DOE Joint Genome Institute"/>
            <person name="Martino E."/>
            <person name="Morin E."/>
            <person name="Grelet G."/>
            <person name="Kuo A."/>
            <person name="Kohler A."/>
            <person name="Daghino S."/>
            <person name="Barry K."/>
            <person name="Choi C."/>
            <person name="Cichocki N."/>
            <person name="Clum A."/>
            <person name="Copeland A."/>
            <person name="Hainaut M."/>
            <person name="Haridas S."/>
            <person name="Labutti K."/>
            <person name="Lindquist E."/>
            <person name="Lipzen A."/>
            <person name="Khouja H.-R."/>
            <person name="Murat C."/>
            <person name="Ohm R."/>
            <person name="Olson A."/>
            <person name="Spatafora J."/>
            <person name="Veneault-Fourrey C."/>
            <person name="Henrissat B."/>
            <person name="Grigoriev I."/>
            <person name="Martin F."/>
            <person name="Perotto S."/>
        </authorList>
    </citation>
    <scope>NUCLEOTIDE SEQUENCE [LARGE SCALE GENOMIC DNA]</scope>
    <source>
        <strain evidence="2 3">UAMH 7357</strain>
    </source>
</reference>
<feature type="region of interest" description="Disordered" evidence="1">
    <location>
        <begin position="325"/>
        <end position="353"/>
    </location>
</feature>